<name>A0ACB0J4Z5_TRIPR</name>
<evidence type="ECO:0000313" key="2">
    <source>
        <dbReference type="Proteomes" id="UP001177021"/>
    </source>
</evidence>
<proteinExistence type="predicted"/>
<dbReference type="Proteomes" id="UP001177021">
    <property type="component" value="Unassembled WGS sequence"/>
</dbReference>
<reference evidence="1" key="1">
    <citation type="submission" date="2023-10" db="EMBL/GenBank/DDBJ databases">
        <authorList>
            <person name="Rodriguez Cubillos JULIANA M."/>
            <person name="De Vega J."/>
        </authorList>
    </citation>
    <scope>NUCLEOTIDE SEQUENCE</scope>
</reference>
<accession>A0ACB0J4Z5</accession>
<evidence type="ECO:0000313" key="1">
    <source>
        <dbReference type="EMBL" id="CAJ2640053.1"/>
    </source>
</evidence>
<comment type="caution">
    <text evidence="1">The sequence shown here is derived from an EMBL/GenBank/DDBJ whole genome shotgun (WGS) entry which is preliminary data.</text>
</comment>
<dbReference type="EMBL" id="CASHSV030000024">
    <property type="protein sequence ID" value="CAJ2640053.1"/>
    <property type="molecule type" value="Genomic_DNA"/>
</dbReference>
<protein>
    <submittedName>
        <fullName evidence="1">Uncharacterized protein</fullName>
    </submittedName>
</protein>
<gene>
    <name evidence="1" type="ORF">MILVUS5_LOCUS9976</name>
</gene>
<sequence length="304" mass="34900">MIMMKANKQNSCFKLSSNISTFLPIMLILLVLLSFFFSFTFLLAIPIALVSTLFLVILKKKQESKNKSVVQDNLFKEKLQPSFDVSETELKNQQSEIGENHEEEDEAQLDIESRNLLVMDKTFEFNVYENKQQDDLISNFSFPSDSERSNGSIIGETFEIDHNGCQNMSSRDILTSDTDGEDYDCDYDDQDEGFNGMIVDTTYNLDGKDSSLLSYFPSVDPILDDYDNDDEEEEEEEDSLIEIDLPSRNLSNLTEESNKQKSESKFSSFLSESIYKQQDLMQLLAEMNEMNEDDQNLIEIDISV</sequence>
<keyword evidence="2" id="KW-1185">Reference proteome</keyword>
<organism evidence="1 2">
    <name type="scientific">Trifolium pratense</name>
    <name type="common">Red clover</name>
    <dbReference type="NCBI Taxonomy" id="57577"/>
    <lineage>
        <taxon>Eukaryota</taxon>
        <taxon>Viridiplantae</taxon>
        <taxon>Streptophyta</taxon>
        <taxon>Embryophyta</taxon>
        <taxon>Tracheophyta</taxon>
        <taxon>Spermatophyta</taxon>
        <taxon>Magnoliopsida</taxon>
        <taxon>eudicotyledons</taxon>
        <taxon>Gunneridae</taxon>
        <taxon>Pentapetalae</taxon>
        <taxon>rosids</taxon>
        <taxon>fabids</taxon>
        <taxon>Fabales</taxon>
        <taxon>Fabaceae</taxon>
        <taxon>Papilionoideae</taxon>
        <taxon>50 kb inversion clade</taxon>
        <taxon>NPAAA clade</taxon>
        <taxon>Hologalegina</taxon>
        <taxon>IRL clade</taxon>
        <taxon>Trifolieae</taxon>
        <taxon>Trifolium</taxon>
    </lineage>
</organism>